<protein>
    <submittedName>
        <fullName evidence="1">Uncharacterized protein</fullName>
    </submittedName>
</protein>
<dbReference type="Proteomes" id="UP000814033">
    <property type="component" value="Unassembled WGS sequence"/>
</dbReference>
<keyword evidence="2" id="KW-1185">Reference proteome</keyword>
<comment type="caution">
    <text evidence="1">The sequence shown here is derived from an EMBL/GenBank/DDBJ whole genome shotgun (WGS) entry which is preliminary data.</text>
</comment>
<sequence length="158" mass="16843">MADGHDLLSVLNVHGQAFLDSFALPSSSGTKRKSHYASEPSQSVKVPKLDDSDSEEWMGFGDDVVQDDGNVDGSDSDGDFDGGEDLLQDDGFTASSSKHAPDVVVFADASKVASRSSETRPTKAQVKAFMSSKVSTLRSHIDAEKDDGQDEGENGDER</sequence>
<proteinExistence type="predicted"/>
<organism evidence="1 2">
    <name type="scientific">Auriscalpium vulgare</name>
    <dbReference type="NCBI Taxonomy" id="40419"/>
    <lineage>
        <taxon>Eukaryota</taxon>
        <taxon>Fungi</taxon>
        <taxon>Dikarya</taxon>
        <taxon>Basidiomycota</taxon>
        <taxon>Agaricomycotina</taxon>
        <taxon>Agaricomycetes</taxon>
        <taxon>Russulales</taxon>
        <taxon>Auriscalpiaceae</taxon>
        <taxon>Auriscalpium</taxon>
    </lineage>
</organism>
<evidence type="ECO:0000313" key="2">
    <source>
        <dbReference type="Proteomes" id="UP000814033"/>
    </source>
</evidence>
<accession>A0ACB8S1D7</accession>
<reference evidence="1" key="1">
    <citation type="submission" date="2021-02" db="EMBL/GenBank/DDBJ databases">
        <authorList>
            <consortium name="DOE Joint Genome Institute"/>
            <person name="Ahrendt S."/>
            <person name="Looney B.P."/>
            <person name="Miyauchi S."/>
            <person name="Morin E."/>
            <person name="Drula E."/>
            <person name="Courty P.E."/>
            <person name="Chicoki N."/>
            <person name="Fauchery L."/>
            <person name="Kohler A."/>
            <person name="Kuo A."/>
            <person name="Labutti K."/>
            <person name="Pangilinan J."/>
            <person name="Lipzen A."/>
            <person name="Riley R."/>
            <person name="Andreopoulos W."/>
            <person name="He G."/>
            <person name="Johnson J."/>
            <person name="Barry K.W."/>
            <person name="Grigoriev I.V."/>
            <person name="Nagy L."/>
            <person name="Hibbett D."/>
            <person name="Henrissat B."/>
            <person name="Matheny P.B."/>
            <person name="Labbe J."/>
            <person name="Martin F."/>
        </authorList>
    </citation>
    <scope>NUCLEOTIDE SEQUENCE</scope>
    <source>
        <strain evidence="1">FP105234-sp</strain>
    </source>
</reference>
<dbReference type="EMBL" id="MU275871">
    <property type="protein sequence ID" value="KAI0049628.1"/>
    <property type="molecule type" value="Genomic_DNA"/>
</dbReference>
<gene>
    <name evidence="1" type="ORF">FA95DRAFT_1604268</name>
</gene>
<evidence type="ECO:0000313" key="1">
    <source>
        <dbReference type="EMBL" id="KAI0049628.1"/>
    </source>
</evidence>
<reference evidence="1" key="2">
    <citation type="journal article" date="2022" name="New Phytol.">
        <title>Evolutionary transition to the ectomycorrhizal habit in the genomes of a hyperdiverse lineage of mushroom-forming fungi.</title>
        <authorList>
            <person name="Looney B."/>
            <person name="Miyauchi S."/>
            <person name="Morin E."/>
            <person name="Drula E."/>
            <person name="Courty P.E."/>
            <person name="Kohler A."/>
            <person name="Kuo A."/>
            <person name="LaButti K."/>
            <person name="Pangilinan J."/>
            <person name="Lipzen A."/>
            <person name="Riley R."/>
            <person name="Andreopoulos W."/>
            <person name="He G."/>
            <person name="Johnson J."/>
            <person name="Nolan M."/>
            <person name="Tritt A."/>
            <person name="Barry K.W."/>
            <person name="Grigoriev I.V."/>
            <person name="Nagy L.G."/>
            <person name="Hibbett D."/>
            <person name="Henrissat B."/>
            <person name="Matheny P.B."/>
            <person name="Labbe J."/>
            <person name="Martin F.M."/>
        </authorList>
    </citation>
    <scope>NUCLEOTIDE SEQUENCE</scope>
    <source>
        <strain evidence="1">FP105234-sp</strain>
    </source>
</reference>
<name>A0ACB8S1D7_9AGAM</name>